<reference evidence="1 2" key="1">
    <citation type="submission" date="2019-08" db="EMBL/GenBank/DDBJ databases">
        <authorList>
            <person name="Peeters C."/>
        </authorList>
    </citation>
    <scope>NUCLEOTIDE SEQUENCE [LARGE SCALE GENOMIC DNA]</scope>
    <source>
        <strain evidence="1 2">LMG 31106</strain>
    </source>
</reference>
<name>A0A5E4RQA8_9BURK</name>
<dbReference type="OrthoDB" id="8940949at2"/>
<dbReference type="EMBL" id="CABPSL010000001">
    <property type="protein sequence ID" value="VVD65205.1"/>
    <property type="molecule type" value="Genomic_DNA"/>
</dbReference>
<proteinExistence type="predicted"/>
<gene>
    <name evidence="1" type="ORF">PCE31106_00306</name>
</gene>
<dbReference type="RefSeq" id="WP_150562151.1">
    <property type="nucleotide sequence ID" value="NZ_CABPSL010000001.1"/>
</dbReference>
<sequence>MEMRNIICPSRDSVNFLNAWLPPEISASSHFFFPSPLSDAPATARNVLATHPLQALLIRDAHTTNPVLISDLEVYAEERLMLSAPKQQFEIEVVSPTLLVMLFETPEIFTAVFGERATDFLHLMGSYDPERAVGEAGSSVADIIAHLDDTTRALLRATPTAQRILARIAKLDAKPYLRDNDWDAAWHHDLSQPTGSY</sequence>
<evidence type="ECO:0000313" key="1">
    <source>
        <dbReference type="EMBL" id="VVD65205.1"/>
    </source>
</evidence>
<protein>
    <submittedName>
        <fullName evidence="1">Uncharacterized protein</fullName>
    </submittedName>
</protein>
<evidence type="ECO:0000313" key="2">
    <source>
        <dbReference type="Proteomes" id="UP000384354"/>
    </source>
</evidence>
<dbReference type="AlphaFoldDB" id="A0A5E4RQA8"/>
<dbReference type="Proteomes" id="UP000384354">
    <property type="component" value="Unassembled WGS sequence"/>
</dbReference>
<accession>A0A5E4RQA8</accession>
<organism evidence="1 2">
    <name type="scientific">Pandoraea cepalis</name>
    <dbReference type="NCBI Taxonomy" id="2508294"/>
    <lineage>
        <taxon>Bacteria</taxon>
        <taxon>Pseudomonadati</taxon>
        <taxon>Pseudomonadota</taxon>
        <taxon>Betaproteobacteria</taxon>
        <taxon>Burkholderiales</taxon>
        <taxon>Burkholderiaceae</taxon>
        <taxon>Pandoraea</taxon>
    </lineage>
</organism>